<accession>A0A1G2RIX0</accession>
<comment type="caution">
    <text evidence="3">The sequence shown here is derived from an EMBL/GenBank/DDBJ whole genome shotgun (WGS) entry which is preliminary data.</text>
</comment>
<feature type="region of interest" description="Disordered" evidence="1">
    <location>
        <begin position="56"/>
        <end position="79"/>
    </location>
</feature>
<protein>
    <recommendedName>
        <fullName evidence="5">DUF5671 domain-containing protein</fullName>
    </recommendedName>
</protein>
<dbReference type="EMBL" id="MHUG01000024">
    <property type="protein sequence ID" value="OHA72727.1"/>
    <property type="molecule type" value="Genomic_DNA"/>
</dbReference>
<dbReference type="Proteomes" id="UP000176917">
    <property type="component" value="Unassembled WGS sequence"/>
</dbReference>
<keyword evidence="2" id="KW-1133">Transmembrane helix</keyword>
<evidence type="ECO:0000256" key="2">
    <source>
        <dbReference type="SAM" id="Phobius"/>
    </source>
</evidence>
<dbReference type="AlphaFoldDB" id="A0A1G2RIX0"/>
<evidence type="ECO:0008006" key="5">
    <source>
        <dbReference type="Google" id="ProtNLM"/>
    </source>
</evidence>
<proteinExistence type="predicted"/>
<evidence type="ECO:0000313" key="3">
    <source>
        <dbReference type="EMBL" id="OHA72727.1"/>
    </source>
</evidence>
<evidence type="ECO:0000313" key="4">
    <source>
        <dbReference type="Proteomes" id="UP000176917"/>
    </source>
</evidence>
<keyword evidence="2" id="KW-0812">Transmembrane</keyword>
<feature type="transmembrane region" description="Helical" evidence="2">
    <location>
        <begin position="88"/>
        <end position="106"/>
    </location>
</feature>
<name>A0A1G2RIX0_9BACT</name>
<dbReference type="STRING" id="1802461.A3B24_00620"/>
<evidence type="ECO:0000256" key="1">
    <source>
        <dbReference type="SAM" id="MobiDB-lite"/>
    </source>
</evidence>
<feature type="transmembrane region" description="Helical" evidence="2">
    <location>
        <begin position="9"/>
        <end position="30"/>
    </location>
</feature>
<reference evidence="3 4" key="1">
    <citation type="journal article" date="2016" name="Nat. Commun.">
        <title>Thousands of microbial genomes shed light on interconnected biogeochemical processes in an aquifer system.</title>
        <authorList>
            <person name="Anantharaman K."/>
            <person name="Brown C.T."/>
            <person name="Hug L.A."/>
            <person name="Sharon I."/>
            <person name="Castelle C.J."/>
            <person name="Probst A.J."/>
            <person name="Thomas B.C."/>
            <person name="Singh A."/>
            <person name="Wilkins M.J."/>
            <person name="Karaoz U."/>
            <person name="Brodie E.L."/>
            <person name="Williams K.H."/>
            <person name="Hubbard S.S."/>
            <person name="Banfield J.F."/>
        </authorList>
    </citation>
    <scope>NUCLEOTIDE SEQUENCE [LARGE SCALE GENOMIC DNA]</scope>
</reference>
<gene>
    <name evidence="3" type="ORF">A3B24_00620</name>
</gene>
<organism evidence="3 4">
    <name type="scientific">Candidatus Wildermuthbacteria bacterium RIFCSPLOWO2_01_FULL_48_16</name>
    <dbReference type="NCBI Taxonomy" id="1802461"/>
    <lineage>
        <taxon>Bacteria</taxon>
        <taxon>Candidatus Wildermuthiibacteriota</taxon>
    </lineage>
</organism>
<keyword evidence="2" id="KW-0472">Membrane</keyword>
<feature type="compositionally biased region" description="Basic and acidic residues" evidence="1">
    <location>
        <begin position="56"/>
        <end position="74"/>
    </location>
</feature>
<sequence length="111" mass="13248">MANPLIRKIYLYLFALIGLFMITIGSARLVNLALKVYVFQEADRYYEYPVPRLVDEKAGETQQPDPKELEEYNKRQTRAQRQRELSESLAWIIVGMPLWLYHWSVIKREKE</sequence>